<dbReference type="GO" id="GO:0032259">
    <property type="term" value="P:methylation"/>
    <property type="evidence" value="ECO:0007669"/>
    <property type="project" value="UniProtKB-KW"/>
</dbReference>
<dbReference type="HOGENOM" id="CLU_037990_10_1_2"/>
<proteinExistence type="predicted"/>
<dbReference type="GO" id="GO:0008757">
    <property type="term" value="F:S-adenosylmethionine-dependent methyltransferase activity"/>
    <property type="evidence" value="ECO:0007669"/>
    <property type="project" value="InterPro"/>
</dbReference>
<keyword evidence="3" id="KW-1185">Reference proteome</keyword>
<organism evidence="2 3">
    <name type="scientific">Methanoregula formicica (strain DSM 22288 / NBRC 105244 / SMSP)</name>
    <dbReference type="NCBI Taxonomy" id="593750"/>
    <lineage>
        <taxon>Archaea</taxon>
        <taxon>Methanobacteriati</taxon>
        <taxon>Methanobacteriota</taxon>
        <taxon>Stenosarchaea group</taxon>
        <taxon>Methanomicrobia</taxon>
        <taxon>Methanomicrobiales</taxon>
        <taxon>Methanoregulaceae</taxon>
        <taxon>Methanoregula</taxon>
    </lineage>
</organism>
<dbReference type="InParanoid" id="L0HF14"/>
<gene>
    <name evidence="2" type="ordered locus">Metfor_1341</name>
</gene>
<dbReference type="SUPFAM" id="SSF53335">
    <property type="entry name" value="S-adenosyl-L-methionine-dependent methyltransferases"/>
    <property type="match status" value="1"/>
</dbReference>
<accession>L0HF14</accession>
<feature type="domain" description="Methyltransferase type 11" evidence="1">
    <location>
        <begin position="52"/>
        <end position="142"/>
    </location>
</feature>
<dbReference type="STRING" id="593750.Metfor_1341"/>
<dbReference type="RefSeq" id="WP_015285344.1">
    <property type="nucleotide sequence ID" value="NC_019943.1"/>
</dbReference>
<dbReference type="eggNOG" id="arCOG01773">
    <property type="taxonomic scope" value="Archaea"/>
</dbReference>
<evidence type="ECO:0000313" key="2">
    <source>
        <dbReference type="EMBL" id="AGB02381.1"/>
    </source>
</evidence>
<reference evidence="2 3" key="2">
    <citation type="journal article" date="2014" name="Genome Announc.">
        <title>Complete Genome Sequence of Methanoregula formicica SMSPT, a Mesophilic Hydrogenotrophic Methanogen Isolated from a Methanogenic Upflow Anaerobic Sludge Blanket Reactor.</title>
        <authorList>
            <person name="Yamamoto K."/>
            <person name="Tamaki H."/>
            <person name="Cadillo-Quiroz H."/>
            <person name="Imachi H."/>
            <person name="Kyrpides N."/>
            <person name="Woyke T."/>
            <person name="Goodwin L."/>
            <person name="Zinder S.H."/>
            <person name="Kamagata Y."/>
            <person name="Liu W.T."/>
        </authorList>
    </citation>
    <scope>NUCLEOTIDE SEQUENCE [LARGE SCALE GENOMIC DNA]</scope>
    <source>
        <strain evidence="3">DSM 22288 / NBRC 105244 / SMSP</strain>
    </source>
</reference>
<dbReference type="EMBL" id="CP003167">
    <property type="protein sequence ID" value="AGB02381.1"/>
    <property type="molecule type" value="Genomic_DNA"/>
</dbReference>
<keyword evidence="2" id="KW-0830">Ubiquinone</keyword>
<dbReference type="Pfam" id="PF08241">
    <property type="entry name" value="Methyltransf_11"/>
    <property type="match status" value="1"/>
</dbReference>
<dbReference type="AlphaFoldDB" id="L0HF14"/>
<dbReference type="CDD" id="cd02440">
    <property type="entry name" value="AdoMet_MTases"/>
    <property type="match status" value="1"/>
</dbReference>
<dbReference type="InterPro" id="IPR013216">
    <property type="entry name" value="Methyltransf_11"/>
</dbReference>
<dbReference type="OrthoDB" id="1018at2157"/>
<sequence length="243" mass="27435">MTRVKQQKIQEHYDSVAGTYDDHYDHLTRGRPYHNHLSDHLIKALPQNGDLLDIGCGTALFVEKYLRNGGTATGLDISGKMLSKARERCPGCTFVAGNGEALPFQDQSFDAISSLLVFSYVKSPETMLAEAYRVLRPGGSIAVCTLGKKLITRGIPALYHFSEKVKFQHVVMKNFGERYYNEEEMTRLFSEAGFDDISVKWCSFAHIDMIDPLFSLASKLEPFVEKRVPQLAFNIFVSAKKRR</sequence>
<dbReference type="PANTHER" id="PTHR43591:SF110">
    <property type="entry name" value="RHODANESE DOMAIN-CONTAINING PROTEIN"/>
    <property type="match status" value="1"/>
</dbReference>
<dbReference type="Gene3D" id="3.40.50.150">
    <property type="entry name" value="Vaccinia Virus protein VP39"/>
    <property type="match status" value="1"/>
</dbReference>
<keyword evidence="2" id="KW-0808">Transferase</keyword>
<evidence type="ECO:0000259" key="1">
    <source>
        <dbReference type="Pfam" id="PF08241"/>
    </source>
</evidence>
<dbReference type="KEGG" id="mfo:Metfor_1341"/>
<dbReference type="FunCoup" id="L0HF14">
    <property type="interactions" value="33"/>
</dbReference>
<keyword evidence="2" id="KW-0489">Methyltransferase</keyword>
<dbReference type="InterPro" id="IPR029063">
    <property type="entry name" value="SAM-dependent_MTases_sf"/>
</dbReference>
<dbReference type="Proteomes" id="UP000010824">
    <property type="component" value="Chromosome"/>
</dbReference>
<dbReference type="GeneID" id="14307730"/>
<dbReference type="PANTHER" id="PTHR43591">
    <property type="entry name" value="METHYLTRANSFERASE"/>
    <property type="match status" value="1"/>
</dbReference>
<name>L0HF14_METFS</name>
<evidence type="ECO:0000313" key="3">
    <source>
        <dbReference type="Proteomes" id="UP000010824"/>
    </source>
</evidence>
<protein>
    <submittedName>
        <fullName evidence="2">Methylase involved in ubiquinone/menaquinone biosynthesis</fullName>
    </submittedName>
</protein>
<reference evidence="3" key="1">
    <citation type="submission" date="2011-12" db="EMBL/GenBank/DDBJ databases">
        <title>Complete sequence of Methanoregula formicicum SMSP.</title>
        <authorList>
            <person name="Lucas S."/>
            <person name="Han J."/>
            <person name="Lapidus A."/>
            <person name="Cheng J.-F."/>
            <person name="Goodwin L."/>
            <person name="Pitluck S."/>
            <person name="Peters L."/>
            <person name="Ovchinnikova G."/>
            <person name="Teshima H."/>
            <person name="Detter J.C."/>
            <person name="Han C."/>
            <person name="Tapia R."/>
            <person name="Land M."/>
            <person name="Hauser L."/>
            <person name="Kyrpides N."/>
            <person name="Ivanova N."/>
            <person name="Pagani I."/>
            <person name="Imachi H."/>
            <person name="Tamaki H."/>
            <person name="Sekiguchi Y."/>
            <person name="Kamagata Y."/>
            <person name="Cadillo-Quiroz H."/>
            <person name="Zinder S."/>
            <person name="Liu W.-T."/>
            <person name="Woyke T."/>
        </authorList>
    </citation>
    <scope>NUCLEOTIDE SEQUENCE [LARGE SCALE GENOMIC DNA]</scope>
    <source>
        <strain evidence="3">DSM 22288 / NBRC 105244 / SMSP</strain>
    </source>
</reference>